<feature type="transmembrane region" description="Helical" evidence="11">
    <location>
        <begin position="147"/>
        <end position="164"/>
    </location>
</feature>
<sequence length="345" mass="41685">MSSPLSINIGLTILSSSLIIMLIHCTHSYCIQNQQFYRICTDIFNQPCFQLFGYINLFLLSQLLFELLISVLFGELRTIEMEHLQENRWPLFLELASSFVVFQPLFKLINIIHFGFIFYFTIFHLMLEKRLEQINQNDDLIPDHFRLILIQAISMFINIIQIWYNYYRRYILSKSNLLLTLLFLYRYIYTTCLLIRCICDYILNNIDRLYYQNDWQEKILYRSLIHMITCAICAFSQTIIWMIMLSSGIRAISLLRYAIRKWDKFLDSCYNLFRSYRTINRMQTMFSIPTMIEINNQQPCPICLETMLIRESTRKAINCRHIYHRDCLRRWIHVRQFCPVCREVL</sequence>
<evidence type="ECO:0000256" key="4">
    <source>
        <dbReference type="ARBA" id="ARBA00022692"/>
    </source>
</evidence>
<dbReference type="PANTHER" id="PTHR22763:SF191">
    <property type="entry name" value="RING FINGER PROTEIN 145 HOMOLOG"/>
    <property type="match status" value="1"/>
</dbReference>
<dbReference type="SUPFAM" id="SSF57850">
    <property type="entry name" value="RING/U-box"/>
    <property type="match status" value="1"/>
</dbReference>
<dbReference type="EMBL" id="NJHN03000046">
    <property type="protein sequence ID" value="KAH9421174.1"/>
    <property type="molecule type" value="Genomic_DNA"/>
</dbReference>
<keyword evidence="14" id="KW-1185">Reference proteome</keyword>
<dbReference type="Pfam" id="PF25563">
    <property type="entry name" value="TPR_SYVN1_N"/>
    <property type="match status" value="1"/>
</dbReference>
<reference evidence="13 14" key="1">
    <citation type="journal article" date="2018" name="J. Allergy Clin. Immunol.">
        <title>High-quality assembly of Dermatophagoides pteronyssinus genome and transcriptome reveals a wide range of novel allergens.</title>
        <authorList>
            <person name="Liu X.Y."/>
            <person name="Yang K.Y."/>
            <person name="Wang M.Q."/>
            <person name="Kwok J.S."/>
            <person name="Zeng X."/>
            <person name="Yang Z."/>
            <person name="Xiao X.J."/>
            <person name="Lau C.P."/>
            <person name="Li Y."/>
            <person name="Huang Z.M."/>
            <person name="Ba J.G."/>
            <person name="Yim A.K."/>
            <person name="Ouyang C.Y."/>
            <person name="Ngai S.M."/>
            <person name="Chan T.F."/>
            <person name="Leung E.L."/>
            <person name="Liu L."/>
            <person name="Liu Z.G."/>
            <person name="Tsui S.K."/>
        </authorList>
    </citation>
    <scope>NUCLEOTIDE SEQUENCE [LARGE SCALE GENOMIC DNA]</scope>
    <source>
        <strain evidence="13">Derp</strain>
    </source>
</reference>
<evidence type="ECO:0000256" key="7">
    <source>
        <dbReference type="ARBA" id="ARBA00022833"/>
    </source>
</evidence>
<evidence type="ECO:0000256" key="5">
    <source>
        <dbReference type="ARBA" id="ARBA00022723"/>
    </source>
</evidence>
<dbReference type="SMART" id="SM00184">
    <property type="entry name" value="RING"/>
    <property type="match status" value="1"/>
</dbReference>
<keyword evidence="5" id="KW-0479">Metal-binding</keyword>
<evidence type="ECO:0000259" key="12">
    <source>
        <dbReference type="PROSITE" id="PS50089"/>
    </source>
</evidence>
<dbReference type="InterPro" id="IPR013083">
    <property type="entry name" value="Znf_RING/FYVE/PHD"/>
</dbReference>
<evidence type="ECO:0000256" key="1">
    <source>
        <dbReference type="ARBA" id="ARBA00004127"/>
    </source>
</evidence>
<dbReference type="InterPro" id="IPR050731">
    <property type="entry name" value="HRD1_E3_ubiq-ligases"/>
</dbReference>
<feature type="transmembrane region" description="Helical" evidence="11">
    <location>
        <begin position="51"/>
        <end position="73"/>
    </location>
</feature>
<keyword evidence="8 11" id="KW-1133">Transmembrane helix</keyword>
<evidence type="ECO:0000256" key="3">
    <source>
        <dbReference type="ARBA" id="ARBA00022679"/>
    </source>
</evidence>
<dbReference type="Gene3D" id="3.30.40.10">
    <property type="entry name" value="Zinc/RING finger domain, C3HC4 (zinc finger)"/>
    <property type="match status" value="1"/>
</dbReference>
<dbReference type="InterPro" id="IPR057992">
    <property type="entry name" value="TPR_SYVN1_N"/>
</dbReference>
<keyword evidence="7" id="KW-0862">Zinc</keyword>
<feature type="transmembrane region" description="Helical" evidence="11">
    <location>
        <begin position="224"/>
        <end position="244"/>
    </location>
</feature>
<evidence type="ECO:0000256" key="2">
    <source>
        <dbReference type="ARBA" id="ARBA00004906"/>
    </source>
</evidence>
<accession>A0ABQ8JEY3</accession>
<evidence type="ECO:0000313" key="14">
    <source>
        <dbReference type="Proteomes" id="UP000887458"/>
    </source>
</evidence>
<dbReference type="InterPro" id="IPR001841">
    <property type="entry name" value="Znf_RING"/>
</dbReference>
<comment type="subcellular location">
    <subcellularLocation>
        <location evidence="1">Endomembrane system</location>
        <topology evidence="1">Multi-pass membrane protein</topology>
    </subcellularLocation>
</comment>
<keyword evidence="9 11" id="KW-0472">Membrane</keyword>
<evidence type="ECO:0000313" key="13">
    <source>
        <dbReference type="EMBL" id="KAH9421174.1"/>
    </source>
</evidence>
<comment type="pathway">
    <text evidence="2">Protein modification; protein ubiquitination.</text>
</comment>
<keyword evidence="4 11" id="KW-0812">Transmembrane</keyword>
<comment type="caution">
    <text evidence="13">The sequence shown here is derived from an EMBL/GenBank/DDBJ whole genome shotgun (WGS) entry which is preliminary data.</text>
</comment>
<proteinExistence type="predicted"/>
<dbReference type="PROSITE" id="PS50089">
    <property type="entry name" value="ZF_RING_2"/>
    <property type="match status" value="1"/>
</dbReference>
<name>A0ABQ8JEY3_DERPT</name>
<dbReference type="PANTHER" id="PTHR22763">
    <property type="entry name" value="RING ZINC FINGER PROTEIN"/>
    <property type="match status" value="1"/>
</dbReference>
<evidence type="ECO:0000256" key="6">
    <source>
        <dbReference type="ARBA" id="ARBA00022771"/>
    </source>
</evidence>
<dbReference type="Pfam" id="PF13639">
    <property type="entry name" value="zf-RING_2"/>
    <property type="match status" value="1"/>
</dbReference>
<feature type="transmembrane region" description="Helical" evidence="11">
    <location>
        <begin position="184"/>
        <end position="203"/>
    </location>
</feature>
<evidence type="ECO:0000256" key="11">
    <source>
        <dbReference type="SAM" id="Phobius"/>
    </source>
</evidence>
<gene>
    <name evidence="13" type="primary">SYVN1_2</name>
    <name evidence="13" type="ORF">DERP_010115</name>
</gene>
<evidence type="ECO:0000256" key="8">
    <source>
        <dbReference type="ARBA" id="ARBA00022989"/>
    </source>
</evidence>
<keyword evidence="3" id="KW-0808">Transferase</keyword>
<keyword evidence="6 10" id="KW-0863">Zinc-finger</keyword>
<evidence type="ECO:0000256" key="10">
    <source>
        <dbReference type="PROSITE-ProRule" id="PRU00175"/>
    </source>
</evidence>
<dbReference type="Proteomes" id="UP000887458">
    <property type="component" value="Unassembled WGS sequence"/>
</dbReference>
<feature type="transmembrane region" description="Helical" evidence="11">
    <location>
        <begin position="108"/>
        <end position="127"/>
    </location>
</feature>
<reference evidence="13 14" key="2">
    <citation type="journal article" date="2022" name="Mol. Biol. Evol.">
        <title>Comparative Genomics Reveals Insights into the Divergent Evolution of Astigmatic Mites and Household Pest Adaptations.</title>
        <authorList>
            <person name="Xiong Q."/>
            <person name="Wan A.T."/>
            <person name="Liu X."/>
            <person name="Fung C.S."/>
            <person name="Xiao X."/>
            <person name="Malainual N."/>
            <person name="Hou J."/>
            <person name="Wang L."/>
            <person name="Wang M."/>
            <person name="Yang K.Y."/>
            <person name="Cui Y."/>
            <person name="Leung E.L."/>
            <person name="Nong W."/>
            <person name="Shin S.K."/>
            <person name="Au S.W."/>
            <person name="Jeong K.Y."/>
            <person name="Chew F.T."/>
            <person name="Hui J.H."/>
            <person name="Leung T.F."/>
            <person name="Tungtrongchitr A."/>
            <person name="Zhong N."/>
            <person name="Liu Z."/>
            <person name="Tsui S.K."/>
        </authorList>
    </citation>
    <scope>NUCLEOTIDE SEQUENCE [LARGE SCALE GENOMIC DNA]</scope>
    <source>
        <strain evidence="13">Derp</strain>
    </source>
</reference>
<organism evidence="13 14">
    <name type="scientific">Dermatophagoides pteronyssinus</name>
    <name type="common">European house dust mite</name>
    <dbReference type="NCBI Taxonomy" id="6956"/>
    <lineage>
        <taxon>Eukaryota</taxon>
        <taxon>Metazoa</taxon>
        <taxon>Ecdysozoa</taxon>
        <taxon>Arthropoda</taxon>
        <taxon>Chelicerata</taxon>
        <taxon>Arachnida</taxon>
        <taxon>Acari</taxon>
        <taxon>Acariformes</taxon>
        <taxon>Sarcoptiformes</taxon>
        <taxon>Astigmata</taxon>
        <taxon>Psoroptidia</taxon>
        <taxon>Analgoidea</taxon>
        <taxon>Pyroglyphidae</taxon>
        <taxon>Dermatophagoidinae</taxon>
        <taxon>Dermatophagoides</taxon>
    </lineage>
</organism>
<protein>
    <submittedName>
        <fullName evidence="13">E3 ubiquitin-protein ligase synoviolin</fullName>
    </submittedName>
</protein>
<feature type="domain" description="RING-type" evidence="12">
    <location>
        <begin position="300"/>
        <end position="342"/>
    </location>
</feature>
<evidence type="ECO:0000256" key="9">
    <source>
        <dbReference type="ARBA" id="ARBA00023136"/>
    </source>
</evidence>
<feature type="transmembrane region" description="Helical" evidence="11">
    <location>
        <begin position="6"/>
        <end position="30"/>
    </location>
</feature>